<gene>
    <name evidence="2" type="ORF">A1Q1_05743</name>
</gene>
<feature type="compositionally biased region" description="Basic and acidic residues" evidence="1">
    <location>
        <begin position="104"/>
        <end position="114"/>
    </location>
</feature>
<dbReference type="KEGG" id="tasa:A1Q1_05743"/>
<feature type="region of interest" description="Disordered" evidence="1">
    <location>
        <begin position="67"/>
        <end position="167"/>
    </location>
</feature>
<sequence length="167" mass="17495">MSAHSNANDVSNKSSNAANSLADGVSGAWNEIKDQVQLYVAWMPASSEGSMTSPKARTAFGVAADRPMPQTKVHPSSHGNLFDADTTGAGDEARGSFNQFADSLGDKIAGRDHPLPSGNDNTGTIEQGEKEREQGRNQWNRASAEHQANKSSSTATGTAPSATTGQY</sequence>
<dbReference type="RefSeq" id="XP_014176427.1">
    <property type="nucleotide sequence ID" value="XM_014320952.1"/>
</dbReference>
<accession>J4U6N0</accession>
<protein>
    <submittedName>
        <fullName evidence="2">Uncharacterized protein</fullName>
    </submittedName>
</protein>
<evidence type="ECO:0000256" key="1">
    <source>
        <dbReference type="SAM" id="MobiDB-lite"/>
    </source>
</evidence>
<feature type="compositionally biased region" description="Low complexity" evidence="1">
    <location>
        <begin position="151"/>
        <end position="167"/>
    </location>
</feature>
<dbReference type="Proteomes" id="UP000002748">
    <property type="component" value="Unassembled WGS sequence"/>
</dbReference>
<dbReference type="HOGENOM" id="CLU_1595722_0_0_1"/>
<proteinExistence type="predicted"/>
<dbReference type="GeneID" id="25989255"/>
<evidence type="ECO:0000313" key="2">
    <source>
        <dbReference type="EMBL" id="EJT45830.1"/>
    </source>
</evidence>
<dbReference type="EMBL" id="ALBS01000321">
    <property type="protein sequence ID" value="EJT45830.1"/>
    <property type="molecule type" value="Genomic_DNA"/>
</dbReference>
<feature type="region of interest" description="Disordered" evidence="1">
    <location>
        <begin position="1"/>
        <end position="21"/>
    </location>
</feature>
<comment type="caution">
    <text evidence="2">The sequence shown here is derived from an EMBL/GenBank/DDBJ whole genome shotgun (WGS) entry which is preliminary data.</text>
</comment>
<organism evidence="2 3">
    <name type="scientific">Trichosporon asahii var. asahii (strain ATCC 90039 / CBS 2479 / JCM 2466 / KCTC 7840 / NBRC 103889/ NCYC 2677 / UAMH 7654)</name>
    <name type="common">Yeast</name>
    <dbReference type="NCBI Taxonomy" id="1186058"/>
    <lineage>
        <taxon>Eukaryota</taxon>
        <taxon>Fungi</taxon>
        <taxon>Dikarya</taxon>
        <taxon>Basidiomycota</taxon>
        <taxon>Agaricomycotina</taxon>
        <taxon>Tremellomycetes</taxon>
        <taxon>Trichosporonales</taxon>
        <taxon>Trichosporonaceae</taxon>
        <taxon>Trichosporon</taxon>
    </lineage>
</organism>
<evidence type="ECO:0000313" key="3">
    <source>
        <dbReference type="Proteomes" id="UP000002748"/>
    </source>
</evidence>
<reference evidence="2 3" key="1">
    <citation type="journal article" date="2012" name="Eukaryot. Cell">
        <title>Draft genome sequence of CBS 2479, the standard type strain of Trichosporon asahii.</title>
        <authorList>
            <person name="Yang R.Y."/>
            <person name="Li H.T."/>
            <person name="Zhu H."/>
            <person name="Zhou G.P."/>
            <person name="Wang M."/>
            <person name="Wang L."/>
        </authorList>
    </citation>
    <scope>NUCLEOTIDE SEQUENCE [LARGE SCALE GENOMIC DNA]</scope>
    <source>
        <strain evidence="3">ATCC 90039 / CBS 2479 / JCM 2466 / KCTC 7840 / NCYC 2677 / UAMH 7654</strain>
    </source>
</reference>
<name>J4U6N0_TRIAS</name>
<dbReference type="VEuPathDB" id="FungiDB:A1Q1_05743"/>
<dbReference type="AlphaFoldDB" id="J4U6N0"/>